<protein>
    <submittedName>
        <fullName evidence="2">Uncharacterized protein</fullName>
    </submittedName>
</protein>
<gene>
    <name evidence="2" type="ORF">BDZ85DRAFT_302744</name>
</gene>
<name>A0A6A6G4E9_9PEZI</name>
<keyword evidence="3" id="KW-1185">Reference proteome</keyword>
<dbReference type="Proteomes" id="UP000799538">
    <property type="component" value="Unassembled WGS sequence"/>
</dbReference>
<accession>A0A6A6G4E9</accession>
<proteinExistence type="predicted"/>
<reference evidence="3" key="1">
    <citation type="journal article" date="2020" name="Stud. Mycol.">
        <title>101 Dothideomycetes genomes: A test case for predicting lifestyles and emergence of pathogens.</title>
        <authorList>
            <person name="Haridas S."/>
            <person name="Albert R."/>
            <person name="Binder M."/>
            <person name="Bloem J."/>
            <person name="LaButti K."/>
            <person name="Salamov A."/>
            <person name="Andreopoulos B."/>
            <person name="Baker S."/>
            <person name="Barry K."/>
            <person name="Bills G."/>
            <person name="Bluhm B."/>
            <person name="Cannon C."/>
            <person name="Castanera R."/>
            <person name="Culley D."/>
            <person name="Daum C."/>
            <person name="Ezra D."/>
            <person name="Gonzalez J."/>
            <person name="Henrissat B."/>
            <person name="Kuo A."/>
            <person name="Liang C."/>
            <person name="Lipzen A."/>
            <person name="Lutzoni F."/>
            <person name="Magnuson J."/>
            <person name="Mondo S."/>
            <person name="Nolan M."/>
            <person name="Ohm R."/>
            <person name="Pangilinan J."/>
            <person name="Park H.-J."/>
            <person name="Ramirez L."/>
            <person name="Alfaro M."/>
            <person name="Sun H."/>
            <person name="Tritt A."/>
            <person name="Yoshinaga Y."/>
            <person name="Zwiers L.-H."/>
            <person name="Turgeon B."/>
            <person name="Goodwin S."/>
            <person name="Spatafora J."/>
            <person name="Crous P."/>
            <person name="Grigoriev I."/>
        </authorList>
    </citation>
    <scope>NUCLEOTIDE SEQUENCE [LARGE SCALE GENOMIC DNA]</scope>
    <source>
        <strain evidence="3">CECT 20119</strain>
    </source>
</reference>
<dbReference type="OrthoDB" id="5383057at2759"/>
<sequence length="250" mass="24221">MSHSSGTKVTTDPTSQTNPINEAPGVITSDSLAGESLASGGDFGSTTGAAASSQPSKSTTTNTTDTSGATELAPAPNADARLAEEEWSETRQLNAGREISDKNAVFGERNAGSAATGGSSGSYAAASGGSYGGASGDVAGGASSGGAIGGVASGGIPSTKAASGVAEREAARQGDGRFQPKGANLTEGGFDGNEPNASFSADVGTKNDPSRVALQGLQKADAQQPGVVGGQSQGGVSNDGQYDVLKEASA</sequence>
<feature type="compositionally biased region" description="Low complexity" evidence="1">
    <location>
        <begin position="111"/>
        <end position="128"/>
    </location>
</feature>
<feature type="compositionally biased region" description="Polar residues" evidence="1">
    <location>
        <begin position="1"/>
        <end position="20"/>
    </location>
</feature>
<feature type="compositionally biased region" description="Low complexity" evidence="1">
    <location>
        <begin position="52"/>
        <end position="70"/>
    </location>
</feature>
<organism evidence="2 3">
    <name type="scientific">Elsinoe ampelina</name>
    <dbReference type="NCBI Taxonomy" id="302913"/>
    <lineage>
        <taxon>Eukaryota</taxon>
        <taxon>Fungi</taxon>
        <taxon>Dikarya</taxon>
        <taxon>Ascomycota</taxon>
        <taxon>Pezizomycotina</taxon>
        <taxon>Dothideomycetes</taxon>
        <taxon>Dothideomycetidae</taxon>
        <taxon>Myriangiales</taxon>
        <taxon>Elsinoaceae</taxon>
        <taxon>Elsinoe</taxon>
    </lineage>
</organism>
<feature type="compositionally biased region" description="Basic and acidic residues" evidence="1">
    <location>
        <begin position="166"/>
        <end position="175"/>
    </location>
</feature>
<dbReference type="EMBL" id="ML992512">
    <property type="protein sequence ID" value="KAF2220469.1"/>
    <property type="molecule type" value="Genomic_DNA"/>
</dbReference>
<evidence type="ECO:0000256" key="1">
    <source>
        <dbReference type="SAM" id="MobiDB-lite"/>
    </source>
</evidence>
<evidence type="ECO:0000313" key="3">
    <source>
        <dbReference type="Proteomes" id="UP000799538"/>
    </source>
</evidence>
<dbReference type="AlphaFoldDB" id="A0A6A6G4E9"/>
<feature type="region of interest" description="Disordered" evidence="1">
    <location>
        <begin position="1"/>
        <end position="250"/>
    </location>
</feature>
<evidence type="ECO:0000313" key="2">
    <source>
        <dbReference type="EMBL" id="KAF2220469.1"/>
    </source>
</evidence>
<feature type="compositionally biased region" description="Gly residues" evidence="1">
    <location>
        <begin position="129"/>
        <end position="153"/>
    </location>
</feature>